<evidence type="ECO:0000313" key="11">
    <source>
        <dbReference type="Proteomes" id="UP000694865"/>
    </source>
</evidence>
<dbReference type="InterPro" id="IPR002659">
    <property type="entry name" value="Glyco_trans_31"/>
</dbReference>
<evidence type="ECO:0000256" key="4">
    <source>
        <dbReference type="ARBA" id="ARBA00022679"/>
    </source>
</evidence>
<keyword evidence="9 10" id="KW-0472">Membrane</keyword>
<evidence type="ECO:0000256" key="6">
    <source>
        <dbReference type="ARBA" id="ARBA00022968"/>
    </source>
</evidence>
<comment type="similarity">
    <text evidence="2 10">Belongs to the glycosyltransferase 31 family.</text>
</comment>
<comment type="subcellular location">
    <subcellularLocation>
        <location evidence="1 10">Golgi apparatus membrane</location>
        <topology evidence="1 10">Single-pass type II membrane protein</topology>
    </subcellularLocation>
</comment>
<evidence type="ECO:0000256" key="1">
    <source>
        <dbReference type="ARBA" id="ARBA00004323"/>
    </source>
</evidence>
<evidence type="ECO:0000313" key="12">
    <source>
        <dbReference type="RefSeq" id="XP_006821575.1"/>
    </source>
</evidence>
<gene>
    <name evidence="12" type="primary">LOC102809346</name>
</gene>
<dbReference type="PANTHER" id="PTHR11214">
    <property type="entry name" value="BETA-1,3-N-ACETYLGLUCOSAMINYLTRANSFERASE"/>
    <property type="match status" value="1"/>
</dbReference>
<evidence type="ECO:0000256" key="7">
    <source>
        <dbReference type="ARBA" id="ARBA00022989"/>
    </source>
</evidence>
<dbReference type="Proteomes" id="UP000694865">
    <property type="component" value="Unplaced"/>
</dbReference>
<keyword evidence="5 10" id="KW-0812">Transmembrane</keyword>
<feature type="transmembrane region" description="Helical" evidence="10">
    <location>
        <begin position="6"/>
        <end position="32"/>
    </location>
</feature>
<accession>A0ABM0MNI4</accession>
<reference evidence="12" key="1">
    <citation type="submission" date="2025-08" db="UniProtKB">
        <authorList>
            <consortium name="RefSeq"/>
        </authorList>
    </citation>
    <scope>IDENTIFICATION</scope>
    <source>
        <tissue evidence="12">Testes</tissue>
    </source>
</reference>
<evidence type="ECO:0000256" key="8">
    <source>
        <dbReference type="ARBA" id="ARBA00023034"/>
    </source>
</evidence>
<sequence>MFPKRLINQVCVIVILSCVYTSFYFFIALHISHSSHDKVTRRLKLQPLGPQPIYYNNSNFLSGKRFVANDLGYIINQRDICRTRDVFLLTIVTSQNKNIAERTAIRRTWGNTTLENDKGVATVFLLAKSHDQELMNEIQQEANAFRDILLFDFTDDYLNLTLKTIHAFRWAVDYCPRVSYILKTDDDVFVNYDSLMRVLISKPRTKLALGQVSQNSTVIRSPMSKWNTQFDSYPDPVYPPYLVGTGYVLSRDVVEKVRDIAPSLIYLNWEDVFVGICLRKIGVDVVNDTRFGHDWSIYSDPDRCKLRWLFTSHHKAPSHQLFAWKMLQYAQQPKRILLYPCVESGYRKTGRML</sequence>
<dbReference type="Pfam" id="PF01762">
    <property type="entry name" value="Galactosyl_T"/>
    <property type="match status" value="1"/>
</dbReference>
<keyword evidence="7 10" id="KW-1133">Transmembrane helix</keyword>
<name>A0ABM0MNI4_SACKO</name>
<keyword evidence="6 10" id="KW-0735">Signal-anchor</keyword>
<evidence type="ECO:0000256" key="9">
    <source>
        <dbReference type="ARBA" id="ARBA00023136"/>
    </source>
</evidence>
<proteinExistence type="inferred from homology"/>
<dbReference type="InterPro" id="IPR029044">
    <property type="entry name" value="Nucleotide-diphossugar_trans"/>
</dbReference>
<keyword evidence="8 10" id="KW-0333">Golgi apparatus</keyword>
<dbReference type="Gene3D" id="3.90.550.50">
    <property type="match status" value="1"/>
</dbReference>
<keyword evidence="11" id="KW-1185">Reference proteome</keyword>
<dbReference type="EC" id="2.4.1.-" evidence="10"/>
<keyword evidence="3 10" id="KW-0328">Glycosyltransferase</keyword>
<dbReference type="SUPFAM" id="SSF53448">
    <property type="entry name" value="Nucleotide-diphospho-sugar transferases"/>
    <property type="match status" value="1"/>
</dbReference>
<dbReference type="GeneID" id="102809346"/>
<protein>
    <recommendedName>
        <fullName evidence="10">Hexosyltransferase</fullName>
        <ecNumber evidence="10">2.4.1.-</ecNumber>
    </recommendedName>
</protein>
<evidence type="ECO:0000256" key="10">
    <source>
        <dbReference type="RuleBase" id="RU363063"/>
    </source>
</evidence>
<dbReference type="PANTHER" id="PTHR11214:SF314">
    <property type="entry name" value="HEXOSYLTRANSFERASE"/>
    <property type="match status" value="1"/>
</dbReference>
<evidence type="ECO:0000256" key="2">
    <source>
        <dbReference type="ARBA" id="ARBA00008661"/>
    </source>
</evidence>
<evidence type="ECO:0000256" key="3">
    <source>
        <dbReference type="ARBA" id="ARBA00022676"/>
    </source>
</evidence>
<dbReference type="RefSeq" id="XP_006821575.1">
    <property type="nucleotide sequence ID" value="XM_006821512.1"/>
</dbReference>
<dbReference type="PROSITE" id="PS51257">
    <property type="entry name" value="PROKAR_LIPOPROTEIN"/>
    <property type="match status" value="1"/>
</dbReference>
<organism evidence="11 12">
    <name type="scientific">Saccoglossus kowalevskii</name>
    <name type="common">Acorn worm</name>
    <dbReference type="NCBI Taxonomy" id="10224"/>
    <lineage>
        <taxon>Eukaryota</taxon>
        <taxon>Metazoa</taxon>
        <taxon>Hemichordata</taxon>
        <taxon>Enteropneusta</taxon>
        <taxon>Harrimaniidae</taxon>
        <taxon>Saccoglossus</taxon>
    </lineage>
</organism>
<evidence type="ECO:0000256" key="5">
    <source>
        <dbReference type="ARBA" id="ARBA00022692"/>
    </source>
</evidence>
<keyword evidence="4" id="KW-0808">Transferase</keyword>